<dbReference type="AlphaFoldDB" id="A0A399D2Y7"/>
<accession>A0A399D2Y7</accession>
<organism evidence="2 3">
    <name type="scientific">Mariniphaga sediminis</name>
    <dbReference type="NCBI Taxonomy" id="1628158"/>
    <lineage>
        <taxon>Bacteria</taxon>
        <taxon>Pseudomonadati</taxon>
        <taxon>Bacteroidota</taxon>
        <taxon>Bacteroidia</taxon>
        <taxon>Marinilabiliales</taxon>
        <taxon>Prolixibacteraceae</taxon>
        <taxon>Mariniphaga</taxon>
    </lineage>
</organism>
<dbReference type="Proteomes" id="UP000266441">
    <property type="component" value="Unassembled WGS sequence"/>
</dbReference>
<comment type="caution">
    <text evidence="2">The sequence shown here is derived from an EMBL/GenBank/DDBJ whole genome shotgun (WGS) entry which is preliminary data.</text>
</comment>
<proteinExistence type="predicted"/>
<protein>
    <submittedName>
        <fullName evidence="2">Uncharacterized protein</fullName>
    </submittedName>
</protein>
<sequence>MKKSKINRDKATAKPATEPVAKSVLSLQKKPGRFVKRNDLNLPFTTFSHQLAEIILSFILLWLLLAKLLSLSLIF</sequence>
<evidence type="ECO:0000313" key="3">
    <source>
        <dbReference type="Proteomes" id="UP000266441"/>
    </source>
</evidence>
<keyword evidence="3" id="KW-1185">Reference proteome</keyword>
<feature type="transmembrane region" description="Helical" evidence="1">
    <location>
        <begin position="54"/>
        <end position="74"/>
    </location>
</feature>
<dbReference type="EMBL" id="QWET01000008">
    <property type="protein sequence ID" value="RIH64760.1"/>
    <property type="molecule type" value="Genomic_DNA"/>
</dbReference>
<keyword evidence="1" id="KW-1133">Transmembrane helix</keyword>
<evidence type="ECO:0000313" key="2">
    <source>
        <dbReference type="EMBL" id="RIH64760.1"/>
    </source>
</evidence>
<evidence type="ECO:0000256" key="1">
    <source>
        <dbReference type="SAM" id="Phobius"/>
    </source>
</evidence>
<gene>
    <name evidence="2" type="ORF">D1164_11970</name>
</gene>
<keyword evidence="1" id="KW-0472">Membrane</keyword>
<reference evidence="2 3" key="1">
    <citation type="journal article" date="2015" name="Int. J. Syst. Evol. Microbiol.">
        <title>Mariniphaga sediminis sp. nov., isolated from coastal sediment.</title>
        <authorList>
            <person name="Wang F.Q."/>
            <person name="Shen Q.Y."/>
            <person name="Chen G.J."/>
            <person name="Du Z.J."/>
        </authorList>
    </citation>
    <scope>NUCLEOTIDE SEQUENCE [LARGE SCALE GENOMIC DNA]</scope>
    <source>
        <strain evidence="2 3">SY21</strain>
    </source>
</reference>
<name>A0A399D2Y7_9BACT</name>
<keyword evidence="1" id="KW-0812">Transmembrane</keyword>